<organism evidence="1 2">
    <name type="scientific">Microbacterium phage Kozie</name>
    <dbReference type="NCBI Taxonomy" id="2885981"/>
    <lineage>
        <taxon>Viruses</taxon>
        <taxon>Duplodnaviria</taxon>
        <taxon>Heunggongvirae</taxon>
        <taxon>Uroviricota</taxon>
        <taxon>Caudoviricetes</taxon>
        <taxon>Kutznervirinae</taxon>
        <taxon>Kozievirus</taxon>
        <taxon>Kozievirus kozie</taxon>
    </lineage>
</organism>
<proteinExistence type="predicted"/>
<evidence type="ECO:0000313" key="2">
    <source>
        <dbReference type="Proteomes" id="UP000827716"/>
    </source>
</evidence>
<gene>
    <name evidence="1" type="primary">15</name>
    <name evidence="1" type="ORF">SEA_KOZIE_15</name>
</gene>
<name>A0AAE9C3R3_9CAUD</name>
<dbReference type="GeneID" id="80004398"/>
<dbReference type="KEGG" id="vg:80004398"/>
<protein>
    <submittedName>
        <fullName evidence="1">Uncharacterized protein</fullName>
    </submittedName>
</protein>
<keyword evidence="2" id="KW-1185">Reference proteome</keyword>
<accession>A0AAE9C3R3</accession>
<sequence>MTGIPTPCPCCGAYSLAPDASTVTLVAVCDVLVVKALEKVGNFIRRVGGRANWHLSSKPLHLIHTAAQATDEQTAKALNGAWDVVPALLDAHGCCGVTSLQVTTMLDDYVHDLVLTGTPHSLSELEYRFQARLGLPVGEHDLEHSHG</sequence>
<evidence type="ECO:0000313" key="1">
    <source>
        <dbReference type="EMBL" id="UDL16211.1"/>
    </source>
</evidence>
<dbReference type="RefSeq" id="YP_010750743.1">
    <property type="nucleotide sequence ID" value="NC_073362.1"/>
</dbReference>
<dbReference type="EMBL" id="OK040792">
    <property type="protein sequence ID" value="UDL16211.1"/>
    <property type="molecule type" value="Genomic_DNA"/>
</dbReference>
<dbReference type="Proteomes" id="UP000827716">
    <property type="component" value="Segment"/>
</dbReference>
<reference evidence="1" key="1">
    <citation type="submission" date="2021-09" db="EMBL/GenBank/DDBJ databases">
        <authorList>
            <person name="Colton S."/>
            <person name="McKinney A."/>
            <person name="Ashley L."/>
            <person name="Annie C."/>
            <person name="Elissa F."/>
            <person name="Lindsey D."/>
            <person name="Brady H."/>
            <person name="Batt M.A."/>
            <person name="Denae B."/>
            <person name="Molloy S.D."/>
            <person name="Garlena R.A."/>
            <person name="Russell D.A."/>
            <person name="Jacobs-Sera D."/>
            <person name="Hatfull G.F."/>
        </authorList>
    </citation>
    <scope>NUCLEOTIDE SEQUENCE</scope>
</reference>